<reference evidence="3" key="1">
    <citation type="journal article" date="2010" name="PLoS Negl. Trop. Dis.">
        <title>The genome sequence of Trypanosoma brucei gambiense, causative agent of chronic human african trypanosomiasis.</title>
        <authorList>
            <person name="Jackson A.P."/>
            <person name="Sanders M."/>
            <person name="Berry A."/>
            <person name="McQuillan J."/>
            <person name="Aslett M.A."/>
            <person name="Quail M.A."/>
            <person name="Chukualim B."/>
            <person name="Capewell P."/>
            <person name="MacLeod A."/>
            <person name="Melville S.E."/>
            <person name="Gibson W."/>
            <person name="Barry J.D."/>
            <person name="Berriman M."/>
            <person name="Hertz-Fowler C."/>
        </authorList>
    </citation>
    <scope>NUCLEOTIDE SEQUENCE [LARGE SCALE GENOMIC DNA]</scope>
    <source>
        <strain evidence="3">MHOM/CI/86/DAL972</strain>
    </source>
</reference>
<dbReference type="AlphaFoldDB" id="D0A632"/>
<proteinExistence type="predicted"/>
<evidence type="ECO:0000313" key="2">
    <source>
        <dbReference type="EMBL" id="CBH17133.1"/>
    </source>
</evidence>
<dbReference type="GeneID" id="23867221"/>
<keyword evidence="1" id="KW-1133">Transmembrane helix</keyword>
<dbReference type="RefSeq" id="XP_011779397.1">
    <property type="nucleotide sequence ID" value="XM_011781095.1"/>
</dbReference>
<accession>D0A632</accession>
<protein>
    <submittedName>
        <fullName evidence="2">Uncharacterized protein</fullName>
    </submittedName>
</protein>
<dbReference type="KEGG" id="tbg:TbgDal_XI2500"/>
<evidence type="ECO:0000313" key="3">
    <source>
        <dbReference type="Proteomes" id="UP000002316"/>
    </source>
</evidence>
<organism evidence="2 3">
    <name type="scientific">Trypanosoma brucei gambiense (strain MHOM/CI/86/DAL972)</name>
    <dbReference type="NCBI Taxonomy" id="679716"/>
    <lineage>
        <taxon>Eukaryota</taxon>
        <taxon>Discoba</taxon>
        <taxon>Euglenozoa</taxon>
        <taxon>Kinetoplastea</taxon>
        <taxon>Metakinetoplastina</taxon>
        <taxon>Trypanosomatida</taxon>
        <taxon>Trypanosomatidae</taxon>
        <taxon>Trypanosoma</taxon>
    </lineage>
</organism>
<dbReference type="Proteomes" id="UP000002316">
    <property type="component" value="Chromosome 11"/>
</dbReference>
<evidence type="ECO:0000256" key="1">
    <source>
        <dbReference type="SAM" id="Phobius"/>
    </source>
</evidence>
<keyword evidence="1" id="KW-0812">Transmembrane</keyword>
<dbReference type="EMBL" id="FN554974">
    <property type="protein sequence ID" value="CBH17133.1"/>
    <property type="molecule type" value="Genomic_DNA"/>
</dbReference>
<keyword evidence="1" id="KW-0472">Membrane</keyword>
<gene>
    <name evidence="2" type="ORF">TbgDal_XI2500</name>
</gene>
<name>D0A632_TRYB9</name>
<feature type="transmembrane region" description="Helical" evidence="1">
    <location>
        <begin position="88"/>
        <end position="112"/>
    </location>
</feature>
<sequence length="118" mass="13360">MYLVLLRLEKGKDGFNECVSSICGWPTCLRRRVDNMLVQSDFGNGNHWKRIDRKANGLCVCVCIHRISPDSLHDLPQANLHNFLFSPLFISISCLFVYLSVRLCLCLCVRVFGPAALS</sequence>